<evidence type="ECO:0000256" key="1">
    <source>
        <dbReference type="SAM" id="Phobius"/>
    </source>
</evidence>
<comment type="caution">
    <text evidence="2">The sequence shown here is derived from an EMBL/GenBank/DDBJ whole genome shotgun (WGS) entry which is preliminary data.</text>
</comment>
<accession>A0A1F6T8J7</accession>
<proteinExistence type="predicted"/>
<reference evidence="2 3" key="1">
    <citation type="journal article" date="2016" name="Nat. Commun.">
        <title>Thousands of microbial genomes shed light on interconnected biogeochemical processes in an aquifer system.</title>
        <authorList>
            <person name="Anantharaman K."/>
            <person name="Brown C.T."/>
            <person name="Hug L.A."/>
            <person name="Sharon I."/>
            <person name="Castelle C.J."/>
            <person name="Probst A.J."/>
            <person name="Thomas B.C."/>
            <person name="Singh A."/>
            <person name="Wilkins M.J."/>
            <person name="Karaoz U."/>
            <person name="Brodie E.L."/>
            <person name="Williams K.H."/>
            <person name="Hubbard S.S."/>
            <person name="Banfield J.F."/>
        </authorList>
    </citation>
    <scope>NUCLEOTIDE SEQUENCE [LARGE SCALE GENOMIC DNA]</scope>
</reference>
<feature type="transmembrane region" description="Helical" evidence="1">
    <location>
        <begin position="156"/>
        <end position="173"/>
    </location>
</feature>
<evidence type="ECO:0000313" key="3">
    <source>
        <dbReference type="Proteomes" id="UP000178379"/>
    </source>
</evidence>
<gene>
    <name evidence="2" type="ORF">A2140_07525</name>
</gene>
<keyword evidence="1" id="KW-0812">Transmembrane</keyword>
<organism evidence="2 3">
    <name type="scientific">Candidatus Muproteobacteria bacterium RBG_16_62_13</name>
    <dbReference type="NCBI Taxonomy" id="1817756"/>
    <lineage>
        <taxon>Bacteria</taxon>
        <taxon>Pseudomonadati</taxon>
        <taxon>Pseudomonadota</taxon>
        <taxon>Candidatus Muproteobacteria</taxon>
    </lineage>
</organism>
<feature type="transmembrane region" description="Helical" evidence="1">
    <location>
        <begin position="133"/>
        <end position="150"/>
    </location>
</feature>
<dbReference type="AlphaFoldDB" id="A0A1F6T8J7"/>
<sequence>MTDTTGTASPKHGDFSTLTLDVASLPAFHRALLTLRFPLQVEQVLDLRSAINLAVDSYVESPLTRDHREFRDRLERVIEKAGIDSRHRERLLKLTAMLRDLYYEHSRQSRDREQRLRDKLDENIFAQKQSRRIGIIWILGGLTSALIWLFQPEAGLFVKLLTAGLAYLAFDYFHSLPSLARRHEELRLELNDVLRTRVDSVDWSVSLNRLALVLGYKKESGLEVFRLRTDSETDPGSPALH</sequence>
<keyword evidence="1" id="KW-1133">Transmembrane helix</keyword>
<protein>
    <submittedName>
        <fullName evidence="2">Uncharacterized protein</fullName>
    </submittedName>
</protein>
<dbReference type="EMBL" id="MFSQ01000011">
    <property type="protein sequence ID" value="OGI41463.1"/>
    <property type="molecule type" value="Genomic_DNA"/>
</dbReference>
<name>A0A1F6T8J7_9PROT</name>
<evidence type="ECO:0000313" key="2">
    <source>
        <dbReference type="EMBL" id="OGI41463.1"/>
    </source>
</evidence>
<keyword evidence="1" id="KW-0472">Membrane</keyword>
<dbReference type="Proteomes" id="UP000178379">
    <property type="component" value="Unassembled WGS sequence"/>
</dbReference>